<feature type="domain" description="LUD" evidence="1">
    <location>
        <begin position="6"/>
        <end position="175"/>
    </location>
</feature>
<dbReference type="AlphaFoldDB" id="A0A833EBV5"/>
<proteinExistence type="predicted"/>
<dbReference type="Gene3D" id="3.40.50.10420">
    <property type="entry name" value="NagB/RpiA/CoA transferase-like"/>
    <property type="match status" value="1"/>
</dbReference>
<dbReference type="PANTHER" id="PTHR43682:SF1">
    <property type="entry name" value="LACTATE UTILIZATION PROTEIN C"/>
    <property type="match status" value="1"/>
</dbReference>
<evidence type="ECO:0000259" key="1">
    <source>
        <dbReference type="Pfam" id="PF02589"/>
    </source>
</evidence>
<name>A0A833EBV5_CALS0</name>
<dbReference type="EMBL" id="DQVM01000029">
    <property type="protein sequence ID" value="HIQ29210.1"/>
    <property type="molecule type" value="Genomic_DNA"/>
</dbReference>
<evidence type="ECO:0000313" key="2">
    <source>
        <dbReference type="EMBL" id="HIQ29210.1"/>
    </source>
</evidence>
<sequence>MTDAVSRFVSNATAAGSEVVELKTLGECFKRVVEVLQVEGVKHVSVQPSSATAPLYEMLRGMGYNVVSPAAGIKPLSVVEAGISPAELGIAETGTVVVATDSEAARLVSALPLINIILLDKSNIIESLVDAHRWVRGFISKGYAVSFITGPSKTGDIELKMVKGVHGPHRVLVFIHES</sequence>
<protein>
    <recommendedName>
        <fullName evidence="1">LUD domain-containing protein</fullName>
    </recommendedName>
</protein>
<accession>A0A833EBV5</accession>
<dbReference type="Proteomes" id="UP000608579">
    <property type="component" value="Unassembled WGS sequence"/>
</dbReference>
<dbReference type="InterPro" id="IPR003741">
    <property type="entry name" value="LUD_dom"/>
</dbReference>
<comment type="caution">
    <text evidence="2">The sequence shown here is derived from an EMBL/GenBank/DDBJ whole genome shotgun (WGS) entry which is preliminary data.</text>
</comment>
<dbReference type="PANTHER" id="PTHR43682">
    <property type="entry name" value="LACTATE UTILIZATION PROTEIN C"/>
    <property type="match status" value="1"/>
</dbReference>
<dbReference type="InterPro" id="IPR037171">
    <property type="entry name" value="NagB/RpiA_transferase-like"/>
</dbReference>
<gene>
    <name evidence="2" type="ORF">EYH45_01450</name>
</gene>
<dbReference type="SUPFAM" id="SSF100950">
    <property type="entry name" value="NagB/RpiA/CoA transferase-like"/>
    <property type="match status" value="1"/>
</dbReference>
<reference evidence="2" key="1">
    <citation type="journal article" date="2020" name="ISME J.">
        <title>Gammaproteobacteria mediating utilization of methyl-, sulfur- and petroleum organic compounds in deep ocean hydrothermal plumes.</title>
        <authorList>
            <person name="Zhou Z."/>
            <person name="Liu Y."/>
            <person name="Pan J."/>
            <person name="Cron B.R."/>
            <person name="Toner B.M."/>
            <person name="Anantharaman K."/>
            <person name="Breier J.A."/>
            <person name="Dick G.J."/>
            <person name="Li M."/>
        </authorList>
    </citation>
    <scope>NUCLEOTIDE SEQUENCE</scope>
    <source>
        <strain evidence="2">SZUA-1515</strain>
    </source>
</reference>
<dbReference type="Pfam" id="PF02589">
    <property type="entry name" value="LUD_dom"/>
    <property type="match status" value="1"/>
</dbReference>
<evidence type="ECO:0000313" key="3">
    <source>
        <dbReference type="Proteomes" id="UP000608579"/>
    </source>
</evidence>
<organism evidence="2 3">
    <name type="scientific">Caldiarchaeum subterraneum</name>
    <dbReference type="NCBI Taxonomy" id="311458"/>
    <lineage>
        <taxon>Archaea</taxon>
        <taxon>Nitrososphaerota</taxon>
        <taxon>Candidatus Caldarchaeales</taxon>
        <taxon>Candidatus Caldarchaeaceae</taxon>
        <taxon>Candidatus Caldarchaeum</taxon>
    </lineage>
</organism>
<dbReference type="InterPro" id="IPR024185">
    <property type="entry name" value="FTHF_cligase-like_sf"/>
</dbReference>